<keyword evidence="1" id="KW-0456">Lyase</keyword>
<protein>
    <submittedName>
        <fullName evidence="3">3-hexulose-6-phosphate synthase</fullName>
    </submittedName>
</protein>
<dbReference type="Gene3D" id="3.20.20.70">
    <property type="entry name" value="Aldolase class I"/>
    <property type="match status" value="1"/>
</dbReference>
<dbReference type="SMART" id="SM00934">
    <property type="entry name" value="OMPdecase"/>
    <property type="match status" value="1"/>
</dbReference>
<dbReference type="InterPro" id="IPR013785">
    <property type="entry name" value="Aldolase_TIM"/>
</dbReference>
<dbReference type="Pfam" id="PF00215">
    <property type="entry name" value="OMPdecase"/>
    <property type="match status" value="1"/>
</dbReference>
<dbReference type="InterPro" id="IPR011060">
    <property type="entry name" value="RibuloseP-bd_barrel"/>
</dbReference>
<keyword evidence="4" id="KW-1185">Reference proteome</keyword>
<dbReference type="SUPFAM" id="SSF51366">
    <property type="entry name" value="Ribulose-phoshate binding barrel"/>
    <property type="match status" value="1"/>
</dbReference>
<dbReference type="PANTHER" id="PTHR35039:SF3">
    <property type="entry name" value="3-KETO-L-GULONATE-6-PHOSPHATE DECARBOXYLASE SGBH-RELATED"/>
    <property type="match status" value="1"/>
</dbReference>
<dbReference type="PANTHER" id="PTHR35039">
    <property type="entry name" value="3-KETO-L-GULONATE-6-PHOSPHATE DECARBOXYLASE SGBH-RELATED"/>
    <property type="match status" value="1"/>
</dbReference>
<evidence type="ECO:0000256" key="1">
    <source>
        <dbReference type="ARBA" id="ARBA00023239"/>
    </source>
</evidence>
<dbReference type="GO" id="GO:0033982">
    <property type="term" value="F:3-dehydro-L-gulonate-6-phosphate decarboxylase activity"/>
    <property type="evidence" value="ECO:0007669"/>
    <property type="project" value="TreeGrafter"/>
</dbReference>
<dbReference type="GO" id="GO:0004590">
    <property type="term" value="F:orotidine-5'-phosphate decarboxylase activity"/>
    <property type="evidence" value="ECO:0007669"/>
    <property type="project" value="InterPro"/>
</dbReference>
<dbReference type="OrthoDB" id="43475at2"/>
<dbReference type="GO" id="GO:0019854">
    <property type="term" value="P:L-ascorbic acid catabolic process"/>
    <property type="evidence" value="ECO:0007669"/>
    <property type="project" value="TreeGrafter"/>
</dbReference>
<dbReference type="EMBL" id="NGKA01000002">
    <property type="protein sequence ID" value="RSU15240.1"/>
    <property type="molecule type" value="Genomic_DNA"/>
</dbReference>
<dbReference type="RefSeq" id="WP_126806980.1">
    <property type="nucleotide sequence ID" value="NZ_NGKA01000002.1"/>
</dbReference>
<evidence type="ECO:0000313" key="4">
    <source>
        <dbReference type="Proteomes" id="UP000287605"/>
    </source>
</evidence>
<name>A0A430B4G0_9ENTE</name>
<comment type="caution">
    <text evidence="3">The sequence shown here is derived from an EMBL/GenBank/DDBJ whole genome shotgun (WGS) entry which is preliminary data.</text>
</comment>
<dbReference type="AlphaFoldDB" id="A0A430B4G0"/>
<sequence>MKLQVAIDRVSLEDAIILAEKFNGKTDIVEMGTSLVKDYGNLAIEKLSQTLTQSELLVDIKTMDEGEYEFRQGYRYGGDLLTVMGAASVDTIAACYQVSQEKNKEIMIDLLEVTNEKIEQLKQFDKAIFCLHHSIDRKDAWDATDSVSKFREDFPEIKHLAIAGGINLDQAKKLAAKNLVDIVIVGSSITQSADPVKSIENFMEAIKS</sequence>
<proteinExistence type="predicted"/>
<dbReference type="InterPro" id="IPR001754">
    <property type="entry name" value="OMPdeCOase_dom"/>
</dbReference>
<dbReference type="GO" id="GO:0006207">
    <property type="term" value="P:'de novo' pyrimidine nucleobase biosynthetic process"/>
    <property type="evidence" value="ECO:0007669"/>
    <property type="project" value="InterPro"/>
</dbReference>
<reference evidence="3 4" key="1">
    <citation type="submission" date="2017-05" db="EMBL/GenBank/DDBJ databases">
        <title>Vagococcus spp. assemblies.</title>
        <authorList>
            <person name="Gulvik C.A."/>
        </authorList>
    </citation>
    <scope>NUCLEOTIDE SEQUENCE [LARGE SCALE GENOMIC DNA]</scope>
    <source>
        <strain evidence="3 4">CCUG 51432</strain>
    </source>
</reference>
<gene>
    <name evidence="3" type="ORF">CBF29_02595</name>
</gene>
<dbReference type="Proteomes" id="UP000287605">
    <property type="component" value="Unassembled WGS sequence"/>
</dbReference>
<feature type="domain" description="Orotidine 5'-phosphate decarboxylase" evidence="2">
    <location>
        <begin position="2"/>
        <end position="202"/>
    </location>
</feature>
<evidence type="ECO:0000313" key="3">
    <source>
        <dbReference type="EMBL" id="RSU15240.1"/>
    </source>
</evidence>
<organism evidence="3 4">
    <name type="scientific">Vagococcus elongatus</name>
    <dbReference type="NCBI Taxonomy" id="180344"/>
    <lineage>
        <taxon>Bacteria</taxon>
        <taxon>Bacillati</taxon>
        <taxon>Bacillota</taxon>
        <taxon>Bacilli</taxon>
        <taxon>Lactobacillales</taxon>
        <taxon>Enterococcaceae</taxon>
        <taxon>Vagococcus</taxon>
    </lineage>
</organism>
<evidence type="ECO:0000259" key="2">
    <source>
        <dbReference type="SMART" id="SM00934"/>
    </source>
</evidence>
<accession>A0A430B4G0</accession>